<evidence type="ECO:0000256" key="3">
    <source>
        <dbReference type="SAM" id="MobiDB-lite"/>
    </source>
</evidence>
<protein>
    <recommendedName>
        <fullName evidence="4">DNA replication factor Cdt1 C-terminal domain-containing protein</fullName>
    </recommendedName>
</protein>
<dbReference type="Gene3D" id="1.10.10.1420">
    <property type="entry name" value="DNA replication factor Cdt1, C-terminal WH domain"/>
    <property type="match status" value="1"/>
</dbReference>
<dbReference type="Pfam" id="PF26121">
    <property type="entry name" value="HTH_CDT1"/>
    <property type="match status" value="1"/>
</dbReference>
<feature type="domain" description="DNA replication factor Cdt1 C-terminal" evidence="4">
    <location>
        <begin position="304"/>
        <end position="404"/>
    </location>
</feature>
<name>A0A6G1GK56_9PEZI</name>
<dbReference type="EMBL" id="ML977201">
    <property type="protein sequence ID" value="KAF1981326.1"/>
    <property type="molecule type" value="Genomic_DNA"/>
</dbReference>
<dbReference type="Pfam" id="PF16679">
    <property type="entry name" value="CDT1_C"/>
    <property type="match status" value="1"/>
</dbReference>
<evidence type="ECO:0000313" key="5">
    <source>
        <dbReference type="EMBL" id="KAF1981326.1"/>
    </source>
</evidence>
<dbReference type="InterPro" id="IPR032054">
    <property type="entry name" value="Cdt1_C"/>
</dbReference>
<keyword evidence="2" id="KW-0131">Cell cycle</keyword>
<dbReference type="Proteomes" id="UP000800041">
    <property type="component" value="Unassembled WGS sequence"/>
</dbReference>
<feature type="compositionally biased region" description="Low complexity" evidence="3">
    <location>
        <begin position="286"/>
        <end position="298"/>
    </location>
</feature>
<sequence length="434" mass="46502">MPRSSQTDLHLFARVSKPNTLNCKKRKAADDAFSEALAGPAPANKKKRRAVPRMSVPMSIPFEDTPPTSPGSSQDVAMEDALPDMPPDLHHLMHLNAAFLSAYALHIAHHGSVAPVDLRQLLPSVAKAWGRRAVQVHDIRLCLGVAHLKASVGRTCSSPFQLTDYGNAKICLEVVPQRRDEMSTSPVDEDSLNSIFEERLAKAWEDYCTSCTGGYSVSLFIDQIPLAPITPSSSLAKAGPSLTKGHRRLEAILGPRDRNPDAEHTLQTSSSTSSLGITPQGTKIETPPSSSSPATAAPSSRASSLLSRILAKQSHAATLPSPPTKAELARLAALHRCEEVLRILDLVAANKVGGVQRASFSVDGLIQSVQGSMRSQLSKEEVLQVLEVLDREIAVGFVKMVKVGAVSGVVVDRSMRPKEGVVRERLALKGAVVA</sequence>
<gene>
    <name evidence="5" type="ORF">K402DRAFT_398605</name>
</gene>
<accession>A0A6G1GK56</accession>
<evidence type="ECO:0000259" key="4">
    <source>
        <dbReference type="Pfam" id="PF16679"/>
    </source>
</evidence>
<proteinExistence type="inferred from homology"/>
<feature type="region of interest" description="Disordered" evidence="3">
    <location>
        <begin position="26"/>
        <end position="75"/>
    </location>
</feature>
<comment type="similarity">
    <text evidence="1">Belongs to the Cdt1 family.</text>
</comment>
<evidence type="ECO:0000256" key="1">
    <source>
        <dbReference type="ARBA" id="ARBA00008356"/>
    </source>
</evidence>
<organism evidence="5 6">
    <name type="scientific">Aulographum hederae CBS 113979</name>
    <dbReference type="NCBI Taxonomy" id="1176131"/>
    <lineage>
        <taxon>Eukaryota</taxon>
        <taxon>Fungi</taxon>
        <taxon>Dikarya</taxon>
        <taxon>Ascomycota</taxon>
        <taxon>Pezizomycotina</taxon>
        <taxon>Dothideomycetes</taxon>
        <taxon>Pleosporomycetidae</taxon>
        <taxon>Aulographales</taxon>
        <taxon>Aulographaceae</taxon>
    </lineage>
</organism>
<dbReference type="OrthoDB" id="341730at2759"/>
<dbReference type="InterPro" id="IPR038090">
    <property type="entry name" value="Cdt1_C_WH_dom_sf"/>
</dbReference>
<evidence type="ECO:0000313" key="6">
    <source>
        <dbReference type="Proteomes" id="UP000800041"/>
    </source>
</evidence>
<evidence type="ECO:0000256" key="2">
    <source>
        <dbReference type="ARBA" id="ARBA00023306"/>
    </source>
</evidence>
<dbReference type="AlphaFoldDB" id="A0A6G1GK56"/>
<feature type="compositionally biased region" description="Basic and acidic residues" evidence="3">
    <location>
        <begin position="255"/>
        <end position="264"/>
    </location>
</feature>
<keyword evidence="6" id="KW-1185">Reference proteome</keyword>
<reference evidence="5" key="1">
    <citation type="journal article" date="2020" name="Stud. Mycol.">
        <title>101 Dothideomycetes genomes: a test case for predicting lifestyles and emergence of pathogens.</title>
        <authorList>
            <person name="Haridas S."/>
            <person name="Albert R."/>
            <person name="Binder M."/>
            <person name="Bloem J."/>
            <person name="Labutti K."/>
            <person name="Salamov A."/>
            <person name="Andreopoulos B."/>
            <person name="Baker S."/>
            <person name="Barry K."/>
            <person name="Bills G."/>
            <person name="Bluhm B."/>
            <person name="Cannon C."/>
            <person name="Castanera R."/>
            <person name="Culley D."/>
            <person name="Daum C."/>
            <person name="Ezra D."/>
            <person name="Gonzalez J."/>
            <person name="Henrissat B."/>
            <person name="Kuo A."/>
            <person name="Liang C."/>
            <person name="Lipzen A."/>
            <person name="Lutzoni F."/>
            <person name="Magnuson J."/>
            <person name="Mondo S."/>
            <person name="Nolan M."/>
            <person name="Ohm R."/>
            <person name="Pangilinan J."/>
            <person name="Park H.-J."/>
            <person name="Ramirez L."/>
            <person name="Alfaro M."/>
            <person name="Sun H."/>
            <person name="Tritt A."/>
            <person name="Yoshinaga Y."/>
            <person name="Zwiers L.-H."/>
            <person name="Turgeon B."/>
            <person name="Goodwin S."/>
            <person name="Spatafora J."/>
            <person name="Crous P."/>
            <person name="Grigoriev I."/>
        </authorList>
    </citation>
    <scope>NUCLEOTIDE SEQUENCE</scope>
    <source>
        <strain evidence="5">CBS 113979</strain>
    </source>
</reference>
<feature type="region of interest" description="Disordered" evidence="3">
    <location>
        <begin position="253"/>
        <end position="298"/>
    </location>
</feature>